<keyword evidence="2 5" id="KW-0808">Transferase</keyword>
<feature type="binding site" evidence="5">
    <location>
        <begin position="156"/>
        <end position="163"/>
    </location>
    <ligand>
        <name>ADP</name>
        <dbReference type="ChEBI" id="CHEBI:456216"/>
    </ligand>
</feature>
<keyword evidence="4 5" id="KW-0418">Kinase</keyword>
<dbReference type="InterPro" id="IPR026565">
    <property type="entry name" value="PPDK_reg"/>
</dbReference>
<evidence type="ECO:0000256" key="1">
    <source>
        <dbReference type="ARBA" id="ARBA00022527"/>
    </source>
</evidence>
<accession>A0ABZ3J0D9</accession>
<keyword evidence="3 5" id="KW-0547">Nucleotide-binding</keyword>
<name>A0ABZ3J0D9_SPOA4</name>
<gene>
    <name evidence="6" type="primary">yqfL_1</name>
    <name evidence="6" type="ORF">SPACI_014720</name>
</gene>
<evidence type="ECO:0000313" key="7">
    <source>
        <dbReference type="Proteomes" id="UP000216052"/>
    </source>
</evidence>
<evidence type="ECO:0000313" key="6">
    <source>
        <dbReference type="EMBL" id="XFO71457.1"/>
    </source>
</evidence>
<comment type="catalytic activity">
    <reaction evidence="5">
        <text>N(tele)-phospho-L-histidyl/O-phospho-L-threonyl-[pyruvate, phosphate dikinase] + phosphate + H(+) = N(tele)-phospho-L-histidyl/L-threonyl-[pyruvate, phosphate dikinase] + diphosphate</text>
        <dbReference type="Rhea" id="RHEA:43696"/>
        <dbReference type="Rhea" id="RHEA-COMP:10650"/>
        <dbReference type="Rhea" id="RHEA-COMP:10651"/>
        <dbReference type="ChEBI" id="CHEBI:15378"/>
        <dbReference type="ChEBI" id="CHEBI:30013"/>
        <dbReference type="ChEBI" id="CHEBI:33019"/>
        <dbReference type="ChEBI" id="CHEBI:43474"/>
        <dbReference type="ChEBI" id="CHEBI:61977"/>
        <dbReference type="ChEBI" id="CHEBI:83586"/>
        <dbReference type="EC" id="2.7.4.27"/>
    </reaction>
</comment>
<keyword evidence="6" id="KW-0670">Pyruvate</keyword>
<sequence length="279" mass="30643">MSIRSARGIPTTIYILSDSIGETGELVVRAAASQFAGVEINIKRRPHLNSAEEIENILGEAAQLGAAVVYTLVRQDLKACLQQKAAELGLNGIDIMYPVIQAIEEITGLAPRNEPGLIRKVDREYFSKVEAVEFAVKFDDGKTQDGLQKADLVIIGVSRTSKTPLCMYLAHKGIKAANVPLVPDTQPPDELLKLPANKIIGLTIQPSNLQEIRRQRLRIMGLPAETDYVNIERIAAEQEYAWSIMRKLGCTVIDVTNKSVEETASYVLDIYRKGVVTSG</sequence>
<keyword evidence="7" id="KW-1185">Reference proteome</keyword>
<dbReference type="NCBIfam" id="NF003742">
    <property type="entry name" value="PRK05339.1"/>
    <property type="match status" value="1"/>
</dbReference>
<dbReference type="PANTHER" id="PTHR31756:SF3">
    <property type="entry name" value="PYRUVATE, PHOSPHATE DIKINASE REGULATORY PROTEIN 1, CHLOROPLASTIC"/>
    <property type="match status" value="1"/>
</dbReference>
<evidence type="ECO:0000256" key="4">
    <source>
        <dbReference type="ARBA" id="ARBA00022777"/>
    </source>
</evidence>
<comment type="catalytic activity">
    <reaction evidence="5">
        <text>N(tele)-phospho-L-histidyl/L-threonyl-[pyruvate, phosphate dikinase] + ADP = N(tele)-phospho-L-histidyl/O-phospho-L-threonyl-[pyruvate, phosphate dikinase] + AMP + H(+)</text>
        <dbReference type="Rhea" id="RHEA:43692"/>
        <dbReference type="Rhea" id="RHEA-COMP:10650"/>
        <dbReference type="Rhea" id="RHEA-COMP:10651"/>
        <dbReference type="ChEBI" id="CHEBI:15378"/>
        <dbReference type="ChEBI" id="CHEBI:30013"/>
        <dbReference type="ChEBI" id="CHEBI:61977"/>
        <dbReference type="ChEBI" id="CHEBI:83586"/>
        <dbReference type="ChEBI" id="CHEBI:456215"/>
        <dbReference type="ChEBI" id="CHEBI:456216"/>
        <dbReference type="EC" id="2.7.11.32"/>
    </reaction>
</comment>
<proteinExistence type="inferred from homology"/>
<comment type="similarity">
    <text evidence="5">Belongs to the pyruvate, phosphate/water dikinase regulatory protein family. PDRP subfamily.</text>
</comment>
<comment type="function">
    <text evidence="5">Bifunctional serine/threonine kinase and phosphorylase involved in the regulation of the pyruvate, phosphate dikinase (PPDK) by catalyzing its phosphorylation/dephosphorylation.</text>
</comment>
<dbReference type="GO" id="GO:0016740">
    <property type="term" value="F:transferase activity"/>
    <property type="evidence" value="ECO:0007669"/>
    <property type="project" value="UniProtKB-KW"/>
</dbReference>
<reference evidence="6" key="1">
    <citation type="submission" date="2024-05" db="EMBL/GenBank/DDBJ databases">
        <title>Isolation and characterization of Sporomusa carbonis sp. nov., a carboxydotrophic hydrogenogen in the genus of Sporomusa isolated from a charcoal burning pile.</title>
        <authorList>
            <person name="Boeer T."/>
            <person name="Rosenbaum F."/>
            <person name="Eysell L."/>
            <person name="Mueller V."/>
            <person name="Daniel R."/>
            <person name="Poehlein A."/>
        </authorList>
    </citation>
    <scope>NUCLEOTIDE SEQUENCE [LARGE SCALE GENOMIC DNA]</scope>
    <source>
        <strain evidence="6">DSM 3132</strain>
    </source>
</reference>
<dbReference type="EC" id="2.7.4.27" evidence="5"/>
<dbReference type="HAMAP" id="MF_00921">
    <property type="entry name" value="PDRP"/>
    <property type="match status" value="1"/>
</dbReference>
<dbReference type="EMBL" id="CP155571">
    <property type="protein sequence ID" value="XFO71457.1"/>
    <property type="molecule type" value="Genomic_DNA"/>
</dbReference>
<evidence type="ECO:0000256" key="5">
    <source>
        <dbReference type="HAMAP-Rule" id="MF_00921"/>
    </source>
</evidence>
<organism evidence="6 7">
    <name type="scientific">Sporomusa acidovorans (strain ATCC 49682 / DSM 3132 / Mol)</name>
    <dbReference type="NCBI Taxonomy" id="1123286"/>
    <lineage>
        <taxon>Bacteria</taxon>
        <taxon>Bacillati</taxon>
        <taxon>Bacillota</taxon>
        <taxon>Negativicutes</taxon>
        <taxon>Selenomonadales</taxon>
        <taxon>Sporomusaceae</taxon>
        <taxon>Sporomusa</taxon>
    </lineage>
</organism>
<dbReference type="RefSeq" id="WP_093798123.1">
    <property type="nucleotide sequence ID" value="NZ_CP155571.1"/>
</dbReference>
<dbReference type="EC" id="2.7.11.32" evidence="5"/>
<evidence type="ECO:0000256" key="2">
    <source>
        <dbReference type="ARBA" id="ARBA00022679"/>
    </source>
</evidence>
<keyword evidence="1 5" id="KW-0723">Serine/threonine-protein kinase</keyword>
<dbReference type="Pfam" id="PF03618">
    <property type="entry name" value="Kinase-PPPase"/>
    <property type="match status" value="1"/>
</dbReference>
<dbReference type="Proteomes" id="UP000216052">
    <property type="component" value="Chromosome"/>
</dbReference>
<evidence type="ECO:0000256" key="3">
    <source>
        <dbReference type="ARBA" id="ARBA00022741"/>
    </source>
</evidence>
<protein>
    <recommendedName>
        <fullName evidence="5">Putative pyruvate, phosphate dikinase regulatory protein</fullName>
        <shortName evidence="5">PPDK regulatory protein</shortName>
        <ecNumber evidence="5">2.7.11.32</ecNumber>
        <ecNumber evidence="5">2.7.4.27</ecNumber>
    </recommendedName>
</protein>
<dbReference type="InterPro" id="IPR005177">
    <property type="entry name" value="Kinase-pyrophosphorylase"/>
</dbReference>
<dbReference type="PANTHER" id="PTHR31756">
    <property type="entry name" value="PYRUVATE, PHOSPHATE DIKINASE REGULATORY PROTEIN 1, CHLOROPLASTIC"/>
    <property type="match status" value="1"/>
</dbReference>